<feature type="binding site" evidence="11">
    <location>
        <position position="126"/>
    </location>
    <ligand>
        <name>ATP</name>
        <dbReference type="ChEBI" id="CHEBI:30616"/>
    </ligand>
</feature>
<feature type="binding site" evidence="11">
    <location>
        <position position="88"/>
    </location>
    <ligand>
        <name>substrate</name>
    </ligand>
</feature>
<comment type="subcellular location">
    <subcellularLocation>
        <location evidence="11">Cytoplasm</location>
    </subcellularLocation>
</comment>
<name>A0ABU9ARI9_9BACT</name>
<dbReference type="SUPFAM" id="SSF52540">
    <property type="entry name" value="P-loop containing nucleoside triphosphate hydrolases"/>
    <property type="match status" value="1"/>
</dbReference>
<evidence type="ECO:0000256" key="2">
    <source>
        <dbReference type="ARBA" id="ARBA00006997"/>
    </source>
</evidence>
<dbReference type="PANTHER" id="PTHR21087">
    <property type="entry name" value="SHIKIMATE KINASE"/>
    <property type="match status" value="1"/>
</dbReference>
<evidence type="ECO:0000256" key="1">
    <source>
        <dbReference type="ARBA" id="ARBA00004842"/>
    </source>
</evidence>
<dbReference type="HAMAP" id="MF_00109">
    <property type="entry name" value="Shikimate_kinase"/>
    <property type="match status" value="1"/>
</dbReference>
<evidence type="ECO:0000256" key="4">
    <source>
        <dbReference type="ARBA" id="ARBA00022605"/>
    </source>
</evidence>
<comment type="cofactor">
    <cofactor evidence="11">
        <name>Mg(2+)</name>
        <dbReference type="ChEBI" id="CHEBI:18420"/>
    </cofactor>
    <text evidence="11">Binds 1 Mg(2+) ion per subunit.</text>
</comment>
<feature type="binding site" evidence="11">
    <location>
        <begin position="18"/>
        <end position="23"/>
    </location>
    <ligand>
        <name>ATP</name>
        <dbReference type="ChEBI" id="CHEBI:30616"/>
    </ligand>
</feature>
<keyword evidence="11" id="KW-0479">Metal-binding</keyword>
<dbReference type="InterPro" id="IPR027417">
    <property type="entry name" value="P-loop_NTPase"/>
</dbReference>
<dbReference type="GO" id="GO:0004765">
    <property type="term" value="F:shikimate kinase activity"/>
    <property type="evidence" value="ECO:0007669"/>
    <property type="project" value="UniProtKB-EC"/>
</dbReference>
<evidence type="ECO:0000256" key="7">
    <source>
        <dbReference type="ARBA" id="ARBA00022777"/>
    </source>
</evidence>
<dbReference type="PRINTS" id="PR01100">
    <property type="entry name" value="SHIKIMTKNASE"/>
</dbReference>
<dbReference type="EMBL" id="JBBUKT010000001">
    <property type="protein sequence ID" value="MEK7949624.1"/>
    <property type="molecule type" value="Genomic_DNA"/>
</dbReference>
<dbReference type="RefSeq" id="WP_341403043.1">
    <property type="nucleotide sequence ID" value="NZ_JBBUKT010000001.1"/>
</dbReference>
<evidence type="ECO:0000313" key="12">
    <source>
        <dbReference type="EMBL" id="MEK7949624.1"/>
    </source>
</evidence>
<evidence type="ECO:0000256" key="9">
    <source>
        <dbReference type="ARBA" id="ARBA00023141"/>
    </source>
</evidence>
<evidence type="ECO:0000256" key="8">
    <source>
        <dbReference type="ARBA" id="ARBA00022840"/>
    </source>
</evidence>
<comment type="caution">
    <text evidence="12">The sequence shown here is derived from an EMBL/GenBank/DDBJ whole genome shotgun (WGS) entry which is preliminary data.</text>
</comment>
<keyword evidence="13" id="KW-1185">Reference proteome</keyword>
<evidence type="ECO:0000256" key="10">
    <source>
        <dbReference type="ARBA" id="ARBA00048567"/>
    </source>
</evidence>
<evidence type="ECO:0000256" key="5">
    <source>
        <dbReference type="ARBA" id="ARBA00022679"/>
    </source>
</evidence>
<dbReference type="EC" id="2.7.1.71" evidence="3 11"/>
<keyword evidence="11" id="KW-0460">Magnesium</keyword>
<dbReference type="InterPro" id="IPR000623">
    <property type="entry name" value="Shikimate_kinase/TSH1"/>
</dbReference>
<organism evidence="12 13">
    <name type="scientific">Luteolibacter soli</name>
    <dbReference type="NCBI Taxonomy" id="3135280"/>
    <lineage>
        <taxon>Bacteria</taxon>
        <taxon>Pseudomonadati</taxon>
        <taxon>Verrucomicrobiota</taxon>
        <taxon>Verrucomicrobiia</taxon>
        <taxon>Verrucomicrobiales</taxon>
        <taxon>Verrucomicrobiaceae</taxon>
        <taxon>Luteolibacter</taxon>
    </lineage>
</organism>
<dbReference type="PROSITE" id="PS01128">
    <property type="entry name" value="SHIKIMATE_KINASE"/>
    <property type="match status" value="1"/>
</dbReference>
<evidence type="ECO:0000256" key="11">
    <source>
        <dbReference type="HAMAP-Rule" id="MF_00109"/>
    </source>
</evidence>
<gene>
    <name evidence="11" type="primary">aroK</name>
    <name evidence="12" type="ORF">WKV53_03915</name>
</gene>
<accession>A0ABU9ARI9</accession>
<dbReference type="PANTHER" id="PTHR21087:SF16">
    <property type="entry name" value="SHIKIMATE KINASE 1, CHLOROPLASTIC"/>
    <property type="match status" value="1"/>
</dbReference>
<protein>
    <recommendedName>
        <fullName evidence="3 11">Shikimate kinase</fullName>
        <shortName evidence="11">SK</shortName>
        <ecNumber evidence="3 11">2.7.1.71</ecNumber>
    </recommendedName>
</protein>
<evidence type="ECO:0000313" key="13">
    <source>
        <dbReference type="Proteomes" id="UP001371305"/>
    </source>
</evidence>
<comment type="similarity">
    <text evidence="2 11">Belongs to the shikimate kinase family.</text>
</comment>
<keyword evidence="7 11" id="KW-0418">Kinase</keyword>
<sequence length="187" mass="20824">MQPADGLPKNIVLIGLMGCGKTTVGRKLQGLLGYPLVDTDHLIEEKAEMTINEIFARRGEQSFRELESAVLNELSAPNTPRRIIATGGGIIGRRANRKLLSKLGYVVWLQAPVDVILQRTARNRDRPLLQTENPREKIEKLLTDRSPLYHEIADLELETAGLETEEIACGILESARYHFAANREANA</sequence>
<dbReference type="CDD" id="cd00464">
    <property type="entry name" value="SK"/>
    <property type="match status" value="1"/>
</dbReference>
<evidence type="ECO:0000256" key="6">
    <source>
        <dbReference type="ARBA" id="ARBA00022741"/>
    </source>
</evidence>
<evidence type="ECO:0000256" key="3">
    <source>
        <dbReference type="ARBA" id="ARBA00012154"/>
    </source>
</evidence>
<dbReference type="InterPro" id="IPR031322">
    <property type="entry name" value="Shikimate/glucono_kinase"/>
</dbReference>
<keyword evidence="5 11" id="KW-0808">Transferase</keyword>
<feature type="binding site" evidence="11">
    <location>
        <position position="64"/>
    </location>
    <ligand>
        <name>substrate</name>
    </ligand>
</feature>
<comment type="catalytic activity">
    <reaction evidence="10 11">
        <text>shikimate + ATP = 3-phosphoshikimate + ADP + H(+)</text>
        <dbReference type="Rhea" id="RHEA:13121"/>
        <dbReference type="ChEBI" id="CHEBI:15378"/>
        <dbReference type="ChEBI" id="CHEBI:30616"/>
        <dbReference type="ChEBI" id="CHEBI:36208"/>
        <dbReference type="ChEBI" id="CHEBI:145989"/>
        <dbReference type="ChEBI" id="CHEBI:456216"/>
        <dbReference type="EC" id="2.7.1.71"/>
    </reaction>
</comment>
<proteinExistence type="inferred from homology"/>
<comment type="caution">
    <text evidence="11">Lacks conserved residue(s) required for the propagation of feature annotation.</text>
</comment>
<comment type="function">
    <text evidence="11">Catalyzes the specific phosphorylation of the 3-hydroxyl group of shikimic acid using ATP as a cosubstrate.</text>
</comment>
<keyword evidence="6 11" id="KW-0547">Nucleotide-binding</keyword>
<reference evidence="12 13" key="1">
    <citation type="submission" date="2024-04" db="EMBL/GenBank/DDBJ databases">
        <title>Luteolibacter sp. isolated from soil.</title>
        <authorList>
            <person name="An J."/>
        </authorList>
    </citation>
    <scope>NUCLEOTIDE SEQUENCE [LARGE SCALE GENOMIC DNA]</scope>
    <source>
        <strain evidence="12 13">Y139</strain>
    </source>
</reference>
<keyword evidence="4 11" id="KW-0028">Amino-acid biosynthesis</keyword>
<feature type="binding site" evidence="11">
    <location>
        <position position="40"/>
    </location>
    <ligand>
        <name>substrate</name>
    </ligand>
</feature>
<keyword evidence="11" id="KW-0963">Cytoplasm</keyword>
<keyword evidence="9 11" id="KW-0057">Aromatic amino acid biosynthesis</keyword>
<feature type="binding site" evidence="11">
    <location>
        <position position="22"/>
    </location>
    <ligand>
        <name>Mg(2+)</name>
        <dbReference type="ChEBI" id="CHEBI:18420"/>
    </ligand>
</feature>
<dbReference type="Gene3D" id="3.40.50.300">
    <property type="entry name" value="P-loop containing nucleotide triphosphate hydrolases"/>
    <property type="match status" value="1"/>
</dbReference>
<feature type="binding site" evidence="11">
    <location>
        <position position="145"/>
    </location>
    <ligand>
        <name>substrate</name>
    </ligand>
</feature>
<comment type="pathway">
    <text evidence="1 11">Metabolic intermediate biosynthesis; chorismate biosynthesis; chorismate from D-erythrose 4-phosphate and phosphoenolpyruvate: step 5/7.</text>
</comment>
<dbReference type="Proteomes" id="UP001371305">
    <property type="component" value="Unassembled WGS sequence"/>
</dbReference>
<comment type="subunit">
    <text evidence="11">Monomer.</text>
</comment>
<keyword evidence="8 11" id="KW-0067">ATP-binding</keyword>
<dbReference type="Pfam" id="PF01202">
    <property type="entry name" value="SKI"/>
    <property type="match status" value="1"/>
</dbReference>
<dbReference type="InterPro" id="IPR023000">
    <property type="entry name" value="Shikimate_kinase_CS"/>
</dbReference>